<keyword evidence="3 7" id="KW-0645">Protease</keyword>
<dbReference type="PROSITE" id="PS50206">
    <property type="entry name" value="RHODANESE_3"/>
    <property type="match status" value="1"/>
</dbReference>
<dbReference type="GO" id="GO:0010995">
    <property type="term" value="P:free ubiquitin chain depolymerization"/>
    <property type="evidence" value="ECO:0007669"/>
    <property type="project" value="EnsemblFungi"/>
</dbReference>
<dbReference type="InterPro" id="IPR050185">
    <property type="entry name" value="Ub_carboxyl-term_hydrolase"/>
</dbReference>
<dbReference type="GeneID" id="11535257"/>
<keyword evidence="6 7" id="KW-0788">Thiol protease</keyword>
<dbReference type="GO" id="GO:0006897">
    <property type="term" value="P:endocytosis"/>
    <property type="evidence" value="ECO:0007669"/>
    <property type="project" value="EnsemblFungi"/>
</dbReference>
<dbReference type="InterPro" id="IPR001394">
    <property type="entry name" value="Peptidase_C19_UCH"/>
</dbReference>
<feature type="domain" description="Rhodanese" evidence="9">
    <location>
        <begin position="196"/>
        <end position="322"/>
    </location>
</feature>
<dbReference type="InterPro" id="IPR018200">
    <property type="entry name" value="USP_CS"/>
</dbReference>
<comment type="catalytic activity">
    <reaction evidence="1 7">
        <text>Thiol-dependent hydrolysis of ester, thioester, amide, peptide and isopeptide bonds formed by the C-terminal Gly of ubiquitin (a 76-residue protein attached to proteins as an intracellular targeting signal).</text>
        <dbReference type="EC" id="3.4.19.12"/>
    </reaction>
</comment>
<feature type="domain" description="USP" evidence="10">
    <location>
        <begin position="608"/>
        <end position="967"/>
    </location>
</feature>
<dbReference type="SUPFAM" id="SSF54001">
    <property type="entry name" value="Cysteine proteinases"/>
    <property type="match status" value="1"/>
</dbReference>
<evidence type="ECO:0000256" key="1">
    <source>
        <dbReference type="ARBA" id="ARBA00000707"/>
    </source>
</evidence>
<dbReference type="OMA" id="SIEWERY"/>
<dbReference type="CDD" id="cd02674">
    <property type="entry name" value="Peptidase_C19R"/>
    <property type="match status" value="1"/>
</dbReference>
<dbReference type="GO" id="GO:0043162">
    <property type="term" value="P:ubiquitin-dependent protein catabolic process via the multivesicular body sorting pathway"/>
    <property type="evidence" value="ECO:0007669"/>
    <property type="project" value="EnsemblFungi"/>
</dbReference>
<feature type="region of interest" description="Disordered" evidence="8">
    <location>
        <begin position="564"/>
        <end position="594"/>
    </location>
</feature>
<dbReference type="InterPro" id="IPR038765">
    <property type="entry name" value="Papain-like_cys_pep_sf"/>
</dbReference>
<keyword evidence="5 7" id="KW-0378">Hydrolase</keyword>
<dbReference type="HOGENOM" id="CLU_005922_1_0_1"/>
<dbReference type="PANTHER" id="PTHR21646">
    <property type="entry name" value="UBIQUITIN CARBOXYL-TERMINAL HYDROLASE"/>
    <property type="match status" value="1"/>
</dbReference>
<dbReference type="EC" id="3.4.19.12" evidence="7"/>
<dbReference type="Pfam" id="PF00443">
    <property type="entry name" value="UCH"/>
    <property type="match status" value="1"/>
</dbReference>
<dbReference type="InterPro" id="IPR036873">
    <property type="entry name" value="Rhodanese-like_dom_sf"/>
</dbReference>
<proteinExistence type="inferred from homology"/>
<organism evidence="11 12">
    <name type="scientific">Tetrapisispora phaffii (strain ATCC 24235 / CBS 4417 / NBRC 1672 / NRRL Y-8282 / UCD 70-5)</name>
    <name type="common">Yeast</name>
    <name type="synonym">Fabospora phaffii</name>
    <dbReference type="NCBI Taxonomy" id="1071381"/>
    <lineage>
        <taxon>Eukaryota</taxon>
        <taxon>Fungi</taxon>
        <taxon>Dikarya</taxon>
        <taxon>Ascomycota</taxon>
        <taxon>Saccharomycotina</taxon>
        <taxon>Saccharomycetes</taxon>
        <taxon>Saccharomycetales</taxon>
        <taxon>Saccharomycetaceae</taxon>
        <taxon>Tetrapisispora</taxon>
    </lineage>
</organism>
<gene>
    <name evidence="11" type="primary">TPHA0C02770</name>
    <name evidence="11" type="ordered locus">TPHA_0C02770</name>
</gene>
<dbReference type="Proteomes" id="UP000005666">
    <property type="component" value="Chromosome 3"/>
</dbReference>
<evidence type="ECO:0000313" key="12">
    <source>
        <dbReference type="Proteomes" id="UP000005666"/>
    </source>
</evidence>
<evidence type="ECO:0000256" key="5">
    <source>
        <dbReference type="ARBA" id="ARBA00022801"/>
    </source>
</evidence>
<dbReference type="Pfam" id="PF00581">
    <property type="entry name" value="Rhodanese"/>
    <property type="match status" value="1"/>
</dbReference>
<keyword evidence="12" id="KW-1185">Reference proteome</keyword>
<dbReference type="SUPFAM" id="SSF52821">
    <property type="entry name" value="Rhodanese/Cell cycle control phosphatase"/>
    <property type="match status" value="1"/>
</dbReference>
<dbReference type="InterPro" id="IPR001763">
    <property type="entry name" value="Rhodanese-like_dom"/>
</dbReference>
<dbReference type="AlphaFoldDB" id="G8BRQ4"/>
<dbReference type="MEROPS" id="C19.005"/>
<dbReference type="FunFam" id="3.90.70.10:FF:000115">
    <property type="entry name" value="DOA4p Ubiquitin hydrolase"/>
    <property type="match status" value="1"/>
</dbReference>
<dbReference type="GO" id="GO:0016579">
    <property type="term" value="P:protein deubiquitination"/>
    <property type="evidence" value="ECO:0007669"/>
    <property type="project" value="InterPro"/>
</dbReference>
<dbReference type="EMBL" id="HE612858">
    <property type="protein sequence ID" value="CCE62430.1"/>
    <property type="molecule type" value="Genomic_DNA"/>
</dbReference>
<dbReference type="GO" id="GO:0070676">
    <property type="term" value="P:intralumenal vesicle formation"/>
    <property type="evidence" value="ECO:0007669"/>
    <property type="project" value="EnsemblFungi"/>
</dbReference>
<dbReference type="RefSeq" id="XP_003684864.1">
    <property type="nucleotide sequence ID" value="XM_003684816.1"/>
</dbReference>
<dbReference type="PROSITE" id="PS00973">
    <property type="entry name" value="USP_2"/>
    <property type="match status" value="1"/>
</dbReference>
<evidence type="ECO:0000256" key="8">
    <source>
        <dbReference type="SAM" id="MobiDB-lite"/>
    </source>
</evidence>
<dbReference type="PANTHER" id="PTHR21646:SF95">
    <property type="entry name" value="UBIQUITIN CARBOXYL-TERMINAL HYDROLASE 4-RELATED"/>
    <property type="match status" value="1"/>
</dbReference>
<dbReference type="PROSITE" id="PS00972">
    <property type="entry name" value="USP_1"/>
    <property type="match status" value="1"/>
</dbReference>
<evidence type="ECO:0000259" key="10">
    <source>
        <dbReference type="PROSITE" id="PS50235"/>
    </source>
</evidence>
<dbReference type="OrthoDB" id="292964at2759"/>
<dbReference type="GO" id="GO:0010008">
    <property type="term" value="C:endosome membrane"/>
    <property type="evidence" value="ECO:0007669"/>
    <property type="project" value="GOC"/>
</dbReference>
<dbReference type="STRING" id="1071381.G8BRQ4"/>
<evidence type="ECO:0000313" key="11">
    <source>
        <dbReference type="EMBL" id="CCE62430.1"/>
    </source>
</evidence>
<dbReference type="Gene3D" id="3.40.250.10">
    <property type="entry name" value="Rhodanese-like domain"/>
    <property type="match status" value="1"/>
</dbReference>
<feature type="region of interest" description="Disordered" evidence="8">
    <location>
        <begin position="452"/>
        <end position="472"/>
    </location>
</feature>
<sequence>MMNTNSEKVLHFDPIVRLSEIADKFISQDNKYTNMKSSLQECIDTLANYQDECKKLKKLSVKNQQDDSDKKDINLLGDIYSLYESAYIYYKIIHIIVLNRIPNLQEFAHSKSQNATKEEEELLKIYNMLVKTLLNDDKIQHIKTYLRNNQVTKNHKTTEEYKKDINKELINTELFNLPLSGSGISAIQLNHLIQIYNDTLLVIDVRPRMEFEESHIKCKNIICIEPVSFNESFTDLELQKKSMITSPSDEVKTFAKKDTFNYIVICTDTDEKKQFYLHQQLVLLDLLMNKSFTKPMFQKNVKIFILEKGFKNWVYKKGECEASSPITDVVKPDFTTTRIQDNNKLIEKPEIQKQSGDSIYIEGNTSALNLQKLPELTANVGYAKDNSMRVMMNSSSNFSYSKDYHLPLQQSPLPQRTPSFKSLFNRNGSIPTVSQNGNPAASPYMTKYSNSGQYNINSESPHKSPSTSQITNAYSLPVNSKPSINLNISRYPETPNLSTVSTNNMNIHNNTMGPISPINSRVITPSSRLDESSSPGHRLVPINSSELYNIKSIENYKPSSGSTMKPLLLKSATSKPPSQSLPSLPQLPSASDTLKSYTNSDKDYDFSIGLENMGNSCYLNCIIQCLLSSHEFTRIFLNNSYEKHINLKSKLGSKGVLARNFARLINTMYTEGSEQSKNDRNGPVKPAQFKLACGSINSIFRSDLQQDSQEFCQFLLDGLHEDLNQCGANPPLKELSPNAEKMREKLSLRIASSIEWERYLTTDFSVIVDQFQGQYASQLRCKVCGGTSTTYQAFSVLSVPVPRGKSCNIIDCFNEFTKVENLETDELWACPHCKKKQPSTKKLTITRLPRNLIIHLKRFDNMLNKNNIFVKYPFLLDLTPYWANDFDGRLPPGVTEELPTRGQIPPFNYKLNAVAAHFGSLYGGHYTSYVDKGKFGWRYFDDTKIRPLKNSYECITSNAYVLFYHRVYGV</sequence>
<evidence type="ECO:0000256" key="7">
    <source>
        <dbReference type="RuleBase" id="RU366025"/>
    </source>
</evidence>
<name>G8BRQ4_TETPH</name>
<reference evidence="11 12" key="1">
    <citation type="journal article" date="2011" name="Proc. Natl. Acad. Sci. U.S.A.">
        <title>Evolutionary erosion of yeast sex chromosomes by mating-type switching accidents.</title>
        <authorList>
            <person name="Gordon J.L."/>
            <person name="Armisen D."/>
            <person name="Proux-Wera E."/>
            <person name="Oheigeartaigh S.S."/>
            <person name="Byrne K.P."/>
            <person name="Wolfe K.H."/>
        </authorList>
    </citation>
    <scope>NUCLEOTIDE SEQUENCE [LARGE SCALE GENOMIC DNA]</scope>
    <source>
        <strain evidence="12">ATCC 24235 / CBS 4417 / NBRC 1672 / NRRL Y-8282 / UCD 70-5</strain>
    </source>
</reference>
<dbReference type="PROSITE" id="PS50235">
    <property type="entry name" value="USP_3"/>
    <property type="match status" value="1"/>
</dbReference>
<feature type="compositionally biased region" description="Low complexity" evidence="8">
    <location>
        <begin position="574"/>
        <end position="589"/>
    </location>
</feature>
<dbReference type="Gene3D" id="3.90.70.10">
    <property type="entry name" value="Cysteine proteinases"/>
    <property type="match status" value="1"/>
</dbReference>
<evidence type="ECO:0000256" key="4">
    <source>
        <dbReference type="ARBA" id="ARBA00022786"/>
    </source>
</evidence>
<dbReference type="GO" id="GO:0000502">
    <property type="term" value="C:proteasome complex"/>
    <property type="evidence" value="ECO:0007669"/>
    <property type="project" value="EnsemblFungi"/>
</dbReference>
<accession>G8BRQ4</accession>
<dbReference type="SMART" id="SM00450">
    <property type="entry name" value="RHOD"/>
    <property type="match status" value="1"/>
</dbReference>
<dbReference type="KEGG" id="tpf:TPHA_0C02770"/>
<evidence type="ECO:0000256" key="3">
    <source>
        <dbReference type="ARBA" id="ARBA00022670"/>
    </source>
</evidence>
<evidence type="ECO:0000256" key="2">
    <source>
        <dbReference type="ARBA" id="ARBA00009085"/>
    </source>
</evidence>
<comment type="similarity">
    <text evidence="2 7">Belongs to the peptidase C19 family.</text>
</comment>
<dbReference type="GO" id="GO:0006275">
    <property type="term" value="P:regulation of DNA replication"/>
    <property type="evidence" value="ECO:0007669"/>
    <property type="project" value="EnsemblFungi"/>
</dbReference>
<dbReference type="GO" id="GO:1904669">
    <property type="term" value="P:ATP export"/>
    <property type="evidence" value="ECO:0007669"/>
    <property type="project" value="EnsemblFungi"/>
</dbReference>
<evidence type="ECO:0000259" key="9">
    <source>
        <dbReference type="PROSITE" id="PS50206"/>
    </source>
</evidence>
<protein>
    <recommendedName>
        <fullName evidence="7">Ubiquitin carboxyl-terminal hydrolase</fullName>
        <ecNumber evidence="7">3.4.19.12</ecNumber>
    </recommendedName>
</protein>
<evidence type="ECO:0000256" key="6">
    <source>
        <dbReference type="ARBA" id="ARBA00022807"/>
    </source>
</evidence>
<dbReference type="GO" id="GO:0004843">
    <property type="term" value="F:cysteine-type deubiquitinase activity"/>
    <property type="evidence" value="ECO:0007669"/>
    <property type="project" value="UniProtKB-UniRule"/>
</dbReference>
<dbReference type="InterPro" id="IPR028889">
    <property type="entry name" value="USP"/>
</dbReference>
<keyword evidence="4 7" id="KW-0833">Ubl conjugation pathway</keyword>
<dbReference type="eggNOG" id="KOG1868">
    <property type="taxonomic scope" value="Eukaryota"/>
</dbReference>